<evidence type="ECO:0000256" key="1">
    <source>
        <dbReference type="ARBA" id="ARBA00022679"/>
    </source>
</evidence>
<keyword evidence="1" id="KW-0808">Transferase</keyword>
<sequence length="345" mass="37891">MDDIRKYKLSDMDKLGILKSVKVFIFYELQPSIDPDNLIASIIEGVENASRQLPFMAGNFQVDDGELCIVTTPGSRIKVSTRRFESTEHKSLTLLAKDSFSPNDLDLAQFSPEEPAADRNPACALQLSLVEGGLVLGFRMNHAAGDWSSIDTFLSLVCRSCKAHREGLKMPTYIPDLNRAPYNASATDPTIARQDLLERLPTFRVVEKSQVKPKPPPPSRSSLYRVSEPSIQQLKAHFRLHLHPEKPSSSSRFVHPIDVRTRDLGHKTSERYFGNAVIGTQAGPLTSSALVSDGDRSLAKAAGLIRQSVHAVNLSSISCMAAIIASLSPTETLVPYADFADMDIS</sequence>
<dbReference type="Gene3D" id="3.30.559.10">
    <property type="entry name" value="Chloramphenicol acetyltransferase-like domain"/>
    <property type="match status" value="2"/>
</dbReference>
<evidence type="ECO:0000256" key="2">
    <source>
        <dbReference type="ARBA" id="ARBA00023315"/>
    </source>
</evidence>
<dbReference type="InterPro" id="IPR054710">
    <property type="entry name" value="Tri101-like_N"/>
</dbReference>
<comment type="caution">
    <text evidence="4">The sequence shown here is derived from an EMBL/GenBank/DDBJ whole genome shotgun (WGS) entry which is preliminary data.</text>
</comment>
<dbReference type="AlphaFoldDB" id="A0A507QW25"/>
<protein>
    <recommendedName>
        <fullName evidence="3">Trichothecene 3-O-acetyltransferase-like N-terminal domain-containing protein</fullName>
    </recommendedName>
</protein>
<gene>
    <name evidence="4" type="ORF">MPDQ_005604</name>
</gene>
<dbReference type="EMBL" id="VIFY01000040">
    <property type="protein sequence ID" value="TQB73681.1"/>
    <property type="molecule type" value="Genomic_DNA"/>
</dbReference>
<name>A0A507QW25_MONPU</name>
<dbReference type="Pfam" id="PF22664">
    <property type="entry name" value="TRI-like_N"/>
    <property type="match status" value="1"/>
</dbReference>
<evidence type="ECO:0000313" key="4">
    <source>
        <dbReference type="EMBL" id="TQB73681.1"/>
    </source>
</evidence>
<proteinExistence type="predicted"/>
<dbReference type="STRING" id="5098.A0A507QW25"/>
<organism evidence="4 5">
    <name type="scientific">Monascus purpureus</name>
    <name type="common">Red mold</name>
    <name type="synonym">Monascus anka</name>
    <dbReference type="NCBI Taxonomy" id="5098"/>
    <lineage>
        <taxon>Eukaryota</taxon>
        <taxon>Fungi</taxon>
        <taxon>Dikarya</taxon>
        <taxon>Ascomycota</taxon>
        <taxon>Pezizomycotina</taxon>
        <taxon>Eurotiomycetes</taxon>
        <taxon>Eurotiomycetidae</taxon>
        <taxon>Eurotiales</taxon>
        <taxon>Aspergillaceae</taxon>
        <taxon>Monascus</taxon>
    </lineage>
</organism>
<dbReference type="PANTHER" id="PTHR31642">
    <property type="entry name" value="TRICHOTHECENE 3-O-ACETYLTRANSFERASE"/>
    <property type="match status" value="1"/>
</dbReference>
<dbReference type="InterPro" id="IPR023213">
    <property type="entry name" value="CAT-like_dom_sf"/>
</dbReference>
<evidence type="ECO:0000259" key="3">
    <source>
        <dbReference type="Pfam" id="PF22664"/>
    </source>
</evidence>
<feature type="domain" description="Trichothecene 3-O-acetyltransferase-like N-terminal" evidence="3">
    <location>
        <begin position="23"/>
        <end position="161"/>
    </location>
</feature>
<dbReference type="InterPro" id="IPR050317">
    <property type="entry name" value="Plant_Fungal_Acyltransferase"/>
</dbReference>
<accession>A0A507QW25</accession>
<keyword evidence="2" id="KW-0012">Acyltransferase</keyword>
<reference evidence="4 5" key="1">
    <citation type="submission" date="2019-06" db="EMBL/GenBank/DDBJ databases">
        <title>Wine fermentation using esterase from Monascus purpureus.</title>
        <authorList>
            <person name="Geng C."/>
            <person name="Zhang Y."/>
        </authorList>
    </citation>
    <scope>NUCLEOTIDE SEQUENCE [LARGE SCALE GENOMIC DNA]</scope>
    <source>
        <strain evidence="4">HQ1</strain>
    </source>
</reference>
<dbReference type="Proteomes" id="UP000319663">
    <property type="component" value="Unassembled WGS sequence"/>
</dbReference>
<keyword evidence="5" id="KW-1185">Reference proteome</keyword>
<dbReference type="PANTHER" id="PTHR31642:SF310">
    <property type="entry name" value="FATTY ALCOHOL:CAFFEOYL-COA ACYLTRANSFERASE"/>
    <property type="match status" value="1"/>
</dbReference>
<evidence type="ECO:0000313" key="5">
    <source>
        <dbReference type="Proteomes" id="UP000319663"/>
    </source>
</evidence>
<dbReference type="GO" id="GO:0016747">
    <property type="term" value="F:acyltransferase activity, transferring groups other than amino-acyl groups"/>
    <property type="evidence" value="ECO:0007669"/>
    <property type="project" value="TreeGrafter"/>
</dbReference>